<protein>
    <submittedName>
        <fullName evidence="7">Alpha/beta hydrolase</fullName>
    </submittedName>
</protein>
<keyword evidence="2 5" id="KW-0732">Signal</keyword>
<dbReference type="InterPro" id="IPR029058">
    <property type="entry name" value="AB_hydrolase_fold"/>
</dbReference>
<evidence type="ECO:0000313" key="8">
    <source>
        <dbReference type="Proteomes" id="UP001499895"/>
    </source>
</evidence>
<dbReference type="EMBL" id="BAAAHB010000029">
    <property type="protein sequence ID" value="GAA0466306.1"/>
    <property type="molecule type" value="Genomic_DNA"/>
</dbReference>
<evidence type="ECO:0000259" key="6">
    <source>
        <dbReference type="Pfam" id="PF08386"/>
    </source>
</evidence>
<evidence type="ECO:0000256" key="3">
    <source>
        <dbReference type="ARBA" id="ARBA00022801"/>
    </source>
</evidence>
<dbReference type="PROSITE" id="PS51257">
    <property type="entry name" value="PROKAR_LIPOPROTEIN"/>
    <property type="match status" value="1"/>
</dbReference>
<comment type="caution">
    <text evidence="7">The sequence shown here is derived from an EMBL/GenBank/DDBJ whole genome shotgun (WGS) entry which is preliminary data.</text>
</comment>
<proteinExistence type="inferred from homology"/>
<dbReference type="PANTHER" id="PTHR43248:SF29">
    <property type="entry name" value="TRIPEPTIDYL AMINOPEPTIDASE"/>
    <property type="match status" value="1"/>
</dbReference>
<feature type="domain" description="Peptidase S33 tripeptidyl aminopeptidase-like C-terminal" evidence="6">
    <location>
        <begin position="424"/>
        <end position="518"/>
    </location>
</feature>
<dbReference type="Pfam" id="PF08386">
    <property type="entry name" value="Abhydrolase_4"/>
    <property type="match status" value="1"/>
</dbReference>
<dbReference type="PANTHER" id="PTHR43248">
    <property type="entry name" value="2-SUCCINYL-6-HYDROXY-2,4-CYCLOHEXADIENE-1-CARBOXYLATE SYNTHASE"/>
    <property type="match status" value="1"/>
</dbReference>
<comment type="similarity">
    <text evidence="1">Belongs to the peptidase S33 family.</text>
</comment>
<dbReference type="InterPro" id="IPR013595">
    <property type="entry name" value="Pept_S33_TAP-like_C"/>
</dbReference>
<dbReference type="InterPro" id="IPR051601">
    <property type="entry name" value="Serine_prot/Carboxylest_S33"/>
</dbReference>
<evidence type="ECO:0000256" key="2">
    <source>
        <dbReference type="ARBA" id="ARBA00022729"/>
    </source>
</evidence>
<feature type="chain" id="PRO_5046260363" evidence="5">
    <location>
        <begin position="41"/>
        <end position="523"/>
    </location>
</feature>
<name>A0ABN1A307_9ACTN</name>
<dbReference type="Gene3D" id="3.40.50.1820">
    <property type="entry name" value="alpha/beta hydrolase"/>
    <property type="match status" value="1"/>
</dbReference>
<feature type="region of interest" description="Disordered" evidence="4">
    <location>
        <begin position="313"/>
        <end position="334"/>
    </location>
</feature>
<evidence type="ECO:0000256" key="4">
    <source>
        <dbReference type="SAM" id="MobiDB-lite"/>
    </source>
</evidence>
<sequence length="523" mass="55535">MGKRFPVNHPHPMRTSPRTALVLTLSAAACAATLTAPAQAAPAPPAPALSWKPCTEGSGNSPGLECATLSVPMDYREPEGRKLDLAVSRLRSDRPSARRGTLLVIAGGPGTSGVDRLAAKGPTLRQRTGGSYDLVSIDPRGVGRSTKADCGLTADDREMTHLRSWPAPDGDIGGNVTRARRVAAACERNGGDLLRSFTTANEARDIDLFRQALGEEKLSAWGMSYGTYVGAVYAQKFPQRTDRWVLDSSADPDPSHVAHGWLTGMAAAAEDRFPDFAAYAADPARDAAHRVAERPEDVRPAFLALARQLDGAPREFARTEQEKRDGTPHFPLTGNRLRQGLQQALYSDGSFERLAALVVAARDTTGPLTVPDVLPGTPLTQDQAAVSIGVICNDVNWPRSVAAYARATAADRARHPLTAGMPANITPCAFWKGGATEKPTRVTDRGPSNILMVQNLRDPATPHRGGLKMRAALGDRARLVTVDSGGHGAYLAHGNACGDGLVTNFLTTGSRPERDVTCPAETG</sequence>
<organism evidence="7 8">
    <name type="scientific">Streptomyces stramineus</name>
    <dbReference type="NCBI Taxonomy" id="173861"/>
    <lineage>
        <taxon>Bacteria</taxon>
        <taxon>Bacillati</taxon>
        <taxon>Actinomycetota</taxon>
        <taxon>Actinomycetes</taxon>
        <taxon>Kitasatosporales</taxon>
        <taxon>Streptomycetaceae</taxon>
        <taxon>Streptomyces</taxon>
    </lineage>
</organism>
<dbReference type="Proteomes" id="UP001499895">
    <property type="component" value="Unassembled WGS sequence"/>
</dbReference>
<keyword evidence="3 7" id="KW-0378">Hydrolase</keyword>
<evidence type="ECO:0000313" key="7">
    <source>
        <dbReference type="EMBL" id="GAA0466306.1"/>
    </source>
</evidence>
<dbReference type="GO" id="GO:0016787">
    <property type="term" value="F:hydrolase activity"/>
    <property type="evidence" value="ECO:0007669"/>
    <property type="project" value="UniProtKB-KW"/>
</dbReference>
<gene>
    <name evidence="7" type="ORF">GCM10009544_30730</name>
</gene>
<keyword evidence="8" id="KW-1185">Reference proteome</keyword>
<feature type="signal peptide" evidence="5">
    <location>
        <begin position="1"/>
        <end position="40"/>
    </location>
</feature>
<reference evidence="7 8" key="1">
    <citation type="journal article" date="2019" name="Int. J. Syst. Evol. Microbiol.">
        <title>The Global Catalogue of Microorganisms (GCM) 10K type strain sequencing project: providing services to taxonomists for standard genome sequencing and annotation.</title>
        <authorList>
            <consortium name="The Broad Institute Genomics Platform"/>
            <consortium name="The Broad Institute Genome Sequencing Center for Infectious Disease"/>
            <person name="Wu L."/>
            <person name="Ma J."/>
        </authorList>
    </citation>
    <scope>NUCLEOTIDE SEQUENCE [LARGE SCALE GENOMIC DNA]</scope>
    <source>
        <strain evidence="7 8">JCM 10649</strain>
    </source>
</reference>
<dbReference type="SUPFAM" id="SSF53474">
    <property type="entry name" value="alpha/beta-Hydrolases"/>
    <property type="match status" value="1"/>
</dbReference>
<evidence type="ECO:0000256" key="1">
    <source>
        <dbReference type="ARBA" id="ARBA00010088"/>
    </source>
</evidence>
<accession>A0ABN1A307</accession>
<feature type="compositionally biased region" description="Basic and acidic residues" evidence="4">
    <location>
        <begin position="313"/>
        <end position="327"/>
    </location>
</feature>
<evidence type="ECO:0000256" key="5">
    <source>
        <dbReference type="SAM" id="SignalP"/>
    </source>
</evidence>